<dbReference type="GO" id="GO:0005737">
    <property type="term" value="C:cytoplasm"/>
    <property type="evidence" value="ECO:0007669"/>
    <property type="project" value="TreeGrafter"/>
</dbReference>
<feature type="domain" description="CFAP65 fourth Ig-like" evidence="2">
    <location>
        <begin position="2"/>
        <end position="39"/>
    </location>
</feature>
<evidence type="ECO:0000313" key="3">
    <source>
        <dbReference type="Ensembl" id="ENSSPAP00000031037.1"/>
    </source>
</evidence>
<dbReference type="AlphaFoldDB" id="A0A3B5BNL6"/>
<dbReference type="InterPro" id="IPR052614">
    <property type="entry name" value="CFAP65"/>
</dbReference>
<evidence type="ECO:0000259" key="2">
    <source>
        <dbReference type="Pfam" id="PF24507"/>
    </source>
</evidence>
<dbReference type="InterPro" id="IPR058536">
    <property type="entry name" value="Ig_CFAP65_4th"/>
</dbReference>
<reference evidence="3" key="1">
    <citation type="submission" date="2023-09" db="UniProtKB">
        <authorList>
            <consortium name="Ensembl"/>
        </authorList>
    </citation>
    <scope>IDENTIFICATION</scope>
</reference>
<feature type="region of interest" description="Disordered" evidence="1">
    <location>
        <begin position="251"/>
        <end position="271"/>
    </location>
</feature>
<name>A0A3B5BNL6_9TELE</name>
<dbReference type="Ensembl" id="ENSSPAT00000031537.1">
    <property type="protein sequence ID" value="ENSSPAP00000031037.1"/>
    <property type="gene ID" value="ENSSPAG00000023254.1"/>
</dbReference>
<dbReference type="GeneTree" id="ENSGT00430000031142"/>
<dbReference type="Gene3D" id="2.60.40.10">
    <property type="entry name" value="Immunoglobulins"/>
    <property type="match status" value="1"/>
</dbReference>
<protein>
    <submittedName>
        <fullName evidence="3">Si:ch1073-349o24.2</fullName>
    </submittedName>
</protein>
<dbReference type="Pfam" id="PF24507">
    <property type="entry name" value="Ig_CFAP65_4th"/>
    <property type="match status" value="1"/>
</dbReference>
<organism evidence="3">
    <name type="scientific">Stegastes partitus</name>
    <name type="common">bicolor damselfish</name>
    <dbReference type="NCBI Taxonomy" id="144197"/>
    <lineage>
        <taxon>Eukaryota</taxon>
        <taxon>Metazoa</taxon>
        <taxon>Chordata</taxon>
        <taxon>Craniata</taxon>
        <taxon>Vertebrata</taxon>
        <taxon>Euteleostomi</taxon>
        <taxon>Actinopterygii</taxon>
        <taxon>Neopterygii</taxon>
        <taxon>Teleostei</taxon>
        <taxon>Neoteleostei</taxon>
        <taxon>Acanthomorphata</taxon>
        <taxon>Ovalentaria</taxon>
        <taxon>Pomacentridae</taxon>
        <taxon>Stegastes</taxon>
    </lineage>
</organism>
<evidence type="ECO:0000256" key="1">
    <source>
        <dbReference type="SAM" id="MobiDB-lite"/>
    </source>
</evidence>
<dbReference type="PANTHER" id="PTHR46127">
    <property type="entry name" value="CILIA- AND FLAGELLA-ASSOCIATED PROTEIN 65"/>
    <property type="match status" value="1"/>
</dbReference>
<sequence length="271" mass="29915">MLTALYRPTQPIAHHRRVACLILHREPVFLDLIGTCHSEHQKPAILKPEHLVLYKLHSPDALTAMQQDQNGHLDQQGLNQRPDSAAVMSTMDPSSLPSSSSSQHVSVVPSELLFNHKTTSWLSTSCASSQSVSITNNTRGKLGLVWTVSRDSPFSVSPSLCDLAPLKSTSFRVTYEPKQLNSLHGAELECFAYSKVVLYIIRGCCGSNTILFSLGFSSPELAPHFLSGPQLNPRWDRILVCRAELRFDPAEGLPNPHPQNSSVRRESQTGL</sequence>
<dbReference type="InterPro" id="IPR013783">
    <property type="entry name" value="Ig-like_fold"/>
</dbReference>
<dbReference type="GO" id="GO:0007288">
    <property type="term" value="P:sperm axoneme assembly"/>
    <property type="evidence" value="ECO:0007669"/>
    <property type="project" value="TreeGrafter"/>
</dbReference>
<dbReference type="PANTHER" id="PTHR46127:SF1">
    <property type="entry name" value="CILIA- AND FLAGELLA-ASSOCIATED PROTEIN 65"/>
    <property type="match status" value="1"/>
</dbReference>
<dbReference type="GO" id="GO:0036126">
    <property type="term" value="C:sperm flagellum"/>
    <property type="evidence" value="ECO:0007669"/>
    <property type="project" value="TreeGrafter"/>
</dbReference>
<accession>A0A3B5BNL6</accession>
<proteinExistence type="predicted"/>